<sequence>MGHLWYPPQNEIPRLVSESPSLNFNSLLAFPRQFFSWTSDQFGQCYTFNSALRKITHNGKTFLARVKATTSTGPMLPFPEEEGFNVSPGVSVSVSMSRRCKKVCLEEEYWRECDCYVGKSPVYHQDKQHVLRPEIACSPFNMRHSE</sequence>
<proteinExistence type="predicted"/>
<accession>A0A5B7DSZ9</accession>
<keyword evidence="2" id="KW-1185">Reference proteome</keyword>
<protein>
    <submittedName>
        <fullName evidence="1">Uncharacterized protein</fullName>
    </submittedName>
</protein>
<evidence type="ECO:0000313" key="1">
    <source>
        <dbReference type="EMBL" id="MPC24550.1"/>
    </source>
</evidence>
<dbReference type="OrthoDB" id="10064773at2759"/>
<dbReference type="EMBL" id="VSRR010001343">
    <property type="protein sequence ID" value="MPC24550.1"/>
    <property type="molecule type" value="Genomic_DNA"/>
</dbReference>
<dbReference type="Gene3D" id="2.60.470.10">
    <property type="entry name" value="Acid-sensing ion channels like domains"/>
    <property type="match status" value="1"/>
</dbReference>
<dbReference type="Proteomes" id="UP000324222">
    <property type="component" value="Unassembled WGS sequence"/>
</dbReference>
<evidence type="ECO:0000313" key="2">
    <source>
        <dbReference type="Proteomes" id="UP000324222"/>
    </source>
</evidence>
<organism evidence="1 2">
    <name type="scientific">Portunus trituberculatus</name>
    <name type="common">Swimming crab</name>
    <name type="synonym">Neptunus trituberculatus</name>
    <dbReference type="NCBI Taxonomy" id="210409"/>
    <lineage>
        <taxon>Eukaryota</taxon>
        <taxon>Metazoa</taxon>
        <taxon>Ecdysozoa</taxon>
        <taxon>Arthropoda</taxon>
        <taxon>Crustacea</taxon>
        <taxon>Multicrustacea</taxon>
        <taxon>Malacostraca</taxon>
        <taxon>Eumalacostraca</taxon>
        <taxon>Eucarida</taxon>
        <taxon>Decapoda</taxon>
        <taxon>Pleocyemata</taxon>
        <taxon>Brachyura</taxon>
        <taxon>Eubrachyura</taxon>
        <taxon>Portunoidea</taxon>
        <taxon>Portunidae</taxon>
        <taxon>Portuninae</taxon>
        <taxon>Portunus</taxon>
    </lineage>
</organism>
<dbReference type="AlphaFoldDB" id="A0A5B7DSZ9"/>
<comment type="caution">
    <text evidence="1">The sequence shown here is derived from an EMBL/GenBank/DDBJ whole genome shotgun (WGS) entry which is preliminary data.</text>
</comment>
<name>A0A5B7DSZ9_PORTR</name>
<gene>
    <name evidence="1" type="ORF">E2C01_017633</name>
</gene>
<reference evidence="1 2" key="1">
    <citation type="submission" date="2019-05" db="EMBL/GenBank/DDBJ databases">
        <title>Another draft genome of Portunus trituberculatus and its Hox gene families provides insights of decapod evolution.</title>
        <authorList>
            <person name="Jeong J.-H."/>
            <person name="Song I."/>
            <person name="Kim S."/>
            <person name="Choi T."/>
            <person name="Kim D."/>
            <person name="Ryu S."/>
            <person name="Kim W."/>
        </authorList>
    </citation>
    <scope>NUCLEOTIDE SEQUENCE [LARGE SCALE GENOMIC DNA]</scope>
    <source>
        <tissue evidence="1">Muscle</tissue>
    </source>
</reference>